<reference evidence="1 2" key="2">
    <citation type="journal article" date="2022" name="Mol. Ecol. Resour.">
        <title>The genomes of chicory, endive, great burdock and yacon provide insights into Asteraceae paleo-polyploidization history and plant inulin production.</title>
        <authorList>
            <person name="Fan W."/>
            <person name="Wang S."/>
            <person name="Wang H."/>
            <person name="Wang A."/>
            <person name="Jiang F."/>
            <person name="Liu H."/>
            <person name="Zhao H."/>
            <person name="Xu D."/>
            <person name="Zhang Y."/>
        </authorList>
    </citation>
    <scope>NUCLEOTIDE SEQUENCE [LARGE SCALE GENOMIC DNA]</scope>
    <source>
        <strain evidence="2">cv. Punajuju</strain>
        <tissue evidence="1">Leaves</tissue>
    </source>
</reference>
<comment type="caution">
    <text evidence="1">The sequence shown here is derived from an EMBL/GenBank/DDBJ whole genome shotgun (WGS) entry which is preliminary data.</text>
</comment>
<accession>A0ACB9CV35</accession>
<keyword evidence="2" id="KW-1185">Reference proteome</keyword>
<name>A0ACB9CV35_CICIN</name>
<dbReference type="Proteomes" id="UP001055811">
    <property type="component" value="Linkage Group LG05"/>
</dbReference>
<proteinExistence type="predicted"/>
<evidence type="ECO:0000313" key="2">
    <source>
        <dbReference type="Proteomes" id="UP001055811"/>
    </source>
</evidence>
<dbReference type="EMBL" id="CM042013">
    <property type="protein sequence ID" value="KAI3738150.1"/>
    <property type="molecule type" value="Genomic_DNA"/>
</dbReference>
<sequence length="271" mass="30183">MATSSRPFSIPWYWYALLAFFDVQGNYLYNASYYFTSMTSVALLDCWSIGWVILFTWIFLGTKYSVFQFLGAAVCGTGLCLVLLSDSNVGGEGGSNPLLGDMLVIGGTFFFALSNVAEENCVKKNCGFEVLAMLGLFGMLFSLIEIAITERKNLEAVTWSTELILTFVGYTVGFFIFYSITPLILKSSGSTLYNLSLLTADMWAVLIRVFFYHQKVDWLYYISFSIVGVGLFIYSKSEKNPDPSPEPEKGNPGPQYQLVHEQSIETPSASL</sequence>
<gene>
    <name evidence="1" type="ORF">L2E82_28169</name>
</gene>
<protein>
    <submittedName>
        <fullName evidence="1">Uncharacterized protein</fullName>
    </submittedName>
</protein>
<reference evidence="2" key="1">
    <citation type="journal article" date="2022" name="Mol. Ecol. Resour.">
        <title>The genomes of chicory, endive, great burdock and yacon provide insights into Asteraceae palaeo-polyploidization history and plant inulin production.</title>
        <authorList>
            <person name="Fan W."/>
            <person name="Wang S."/>
            <person name="Wang H."/>
            <person name="Wang A."/>
            <person name="Jiang F."/>
            <person name="Liu H."/>
            <person name="Zhao H."/>
            <person name="Xu D."/>
            <person name="Zhang Y."/>
        </authorList>
    </citation>
    <scope>NUCLEOTIDE SEQUENCE [LARGE SCALE GENOMIC DNA]</scope>
    <source>
        <strain evidence="2">cv. Punajuju</strain>
    </source>
</reference>
<organism evidence="1 2">
    <name type="scientific">Cichorium intybus</name>
    <name type="common">Chicory</name>
    <dbReference type="NCBI Taxonomy" id="13427"/>
    <lineage>
        <taxon>Eukaryota</taxon>
        <taxon>Viridiplantae</taxon>
        <taxon>Streptophyta</taxon>
        <taxon>Embryophyta</taxon>
        <taxon>Tracheophyta</taxon>
        <taxon>Spermatophyta</taxon>
        <taxon>Magnoliopsida</taxon>
        <taxon>eudicotyledons</taxon>
        <taxon>Gunneridae</taxon>
        <taxon>Pentapetalae</taxon>
        <taxon>asterids</taxon>
        <taxon>campanulids</taxon>
        <taxon>Asterales</taxon>
        <taxon>Asteraceae</taxon>
        <taxon>Cichorioideae</taxon>
        <taxon>Cichorieae</taxon>
        <taxon>Cichoriinae</taxon>
        <taxon>Cichorium</taxon>
    </lineage>
</organism>
<evidence type="ECO:0000313" key="1">
    <source>
        <dbReference type="EMBL" id="KAI3738150.1"/>
    </source>
</evidence>